<dbReference type="eggNOG" id="COG0345">
    <property type="taxonomic scope" value="Bacteria"/>
</dbReference>
<organism evidence="6">
    <name type="scientific">Granulicella tundricola (strain ATCC BAA-1859 / DSM 23138 / MP5ACTX9)</name>
    <dbReference type="NCBI Taxonomy" id="1198114"/>
    <lineage>
        <taxon>Bacteria</taxon>
        <taxon>Pseudomonadati</taxon>
        <taxon>Acidobacteriota</taxon>
        <taxon>Terriglobia</taxon>
        <taxon>Terriglobales</taxon>
        <taxon>Acidobacteriaceae</taxon>
        <taxon>Granulicella</taxon>
    </lineage>
</organism>
<proteinExistence type="inferred from homology"/>
<reference evidence="6" key="1">
    <citation type="submission" date="2011-01" db="EMBL/GenBank/DDBJ databases">
        <title>Complete sequence of chromosome of Acidobacterium sp. MP5ACTX9.</title>
        <authorList>
            <consortium name="US DOE Joint Genome Institute"/>
            <person name="Lucas S."/>
            <person name="Copeland A."/>
            <person name="Lapidus A."/>
            <person name="Cheng J.-F."/>
            <person name="Goodwin L."/>
            <person name="Pitluck S."/>
            <person name="Teshima H."/>
            <person name="Detter J.C."/>
            <person name="Han C."/>
            <person name="Tapia R."/>
            <person name="Land M."/>
            <person name="Hauser L."/>
            <person name="Kyrpides N."/>
            <person name="Ivanova N."/>
            <person name="Ovchinnikova G."/>
            <person name="Pagani I."/>
            <person name="Rawat S.R."/>
            <person name="Mannisto M."/>
            <person name="Haggblom M.M."/>
            <person name="Woyke T."/>
        </authorList>
    </citation>
    <scope>NUCLEOTIDE SEQUENCE [LARGE SCALE GENOMIC DNA]</scope>
    <source>
        <strain evidence="6">MP5ACTX9</strain>
    </source>
</reference>
<protein>
    <submittedName>
        <fullName evidence="5">NADP oxidoreductase coenzyme F420-dependent</fullName>
    </submittedName>
</protein>
<dbReference type="EMBL" id="CP002480">
    <property type="protein sequence ID" value="ADW70230.1"/>
    <property type="molecule type" value="Genomic_DNA"/>
</dbReference>
<feature type="binding site" evidence="2">
    <location>
        <begin position="67"/>
        <end position="70"/>
    </location>
    <ligand>
        <name>NADP(+)</name>
        <dbReference type="ChEBI" id="CHEBI:58349"/>
    </ligand>
</feature>
<dbReference type="PIRSF" id="PIRSF000193">
    <property type="entry name" value="Pyrrol-5-carb_rd"/>
    <property type="match status" value="1"/>
</dbReference>
<comment type="similarity">
    <text evidence="1">Belongs to the pyrroline-5-carboxylate reductase family.</text>
</comment>
<dbReference type="KEGG" id="acm:AciX9_3219"/>
<dbReference type="InterPro" id="IPR008927">
    <property type="entry name" value="6-PGluconate_DH-like_C_sf"/>
</dbReference>
<dbReference type="OrthoDB" id="9805754at2"/>
<name>E8X1J5_GRATM</name>
<dbReference type="STRING" id="1198114.AciX9_3219"/>
<evidence type="ECO:0000256" key="2">
    <source>
        <dbReference type="PIRSR" id="PIRSR000193-1"/>
    </source>
</evidence>
<dbReference type="GO" id="GO:0004735">
    <property type="term" value="F:pyrroline-5-carboxylate reductase activity"/>
    <property type="evidence" value="ECO:0007669"/>
    <property type="project" value="InterPro"/>
</dbReference>
<dbReference type="Proteomes" id="UP000000343">
    <property type="component" value="Chromosome"/>
</dbReference>
<feature type="domain" description="Pyrroline-5-carboxylate reductase catalytic N-terminal" evidence="3">
    <location>
        <begin position="3"/>
        <end position="92"/>
    </location>
</feature>
<dbReference type="PANTHER" id="PTHR11645:SF13">
    <property type="entry name" value="PYRROLINE-5-CARBOXYLATE REDUCTASE CATALYTIC N-TERMINAL DOMAIN-CONTAINING PROTEIN"/>
    <property type="match status" value="1"/>
</dbReference>
<feature type="binding site" evidence="2">
    <location>
        <position position="54"/>
    </location>
    <ligand>
        <name>NADPH</name>
        <dbReference type="ChEBI" id="CHEBI:57783"/>
    </ligand>
</feature>
<dbReference type="NCBIfam" id="NF005063">
    <property type="entry name" value="PRK06476.1"/>
    <property type="match status" value="1"/>
</dbReference>
<dbReference type="AlphaFoldDB" id="E8X1J5"/>
<sequence>MNLGFIGTGTISAAIVEGLAPIQPDTRITVSPRNAARAAALAVRFPNVTIAPTNQAVLDASDTIVLAVRPQIVTETLAALNFRSDHHIISVIPTVTLAWLRSATAPATHITRAIPLPSVAHRHGPTAVYPASPDVSALFNLLGTAITLDREEEFDAFTVATSAMSSYFGFAATLTTWMERQGVDPDKSRIFASQMFQGLSATASAEPNLTFAELAKEHETPGGLNEQVLRTISTAGLLTQLDQALDDILTRIQSGPTK</sequence>
<dbReference type="PaxDb" id="1198114-AciX9_3219"/>
<dbReference type="SUPFAM" id="SSF48179">
    <property type="entry name" value="6-phosphogluconate dehydrogenase C-terminal domain-like"/>
    <property type="match status" value="1"/>
</dbReference>
<dbReference type="Pfam" id="PF14748">
    <property type="entry name" value="P5CR_dimer"/>
    <property type="match status" value="1"/>
</dbReference>
<dbReference type="SUPFAM" id="SSF51735">
    <property type="entry name" value="NAD(P)-binding Rossmann-fold domains"/>
    <property type="match status" value="1"/>
</dbReference>
<keyword evidence="6" id="KW-1185">Reference proteome</keyword>
<dbReference type="Gene3D" id="1.10.3730.10">
    <property type="entry name" value="ProC C-terminal domain-like"/>
    <property type="match status" value="1"/>
</dbReference>
<evidence type="ECO:0000313" key="5">
    <source>
        <dbReference type="EMBL" id="ADW70230.1"/>
    </source>
</evidence>
<evidence type="ECO:0000256" key="1">
    <source>
        <dbReference type="ARBA" id="ARBA00005525"/>
    </source>
</evidence>
<dbReference type="RefSeq" id="WP_013581542.1">
    <property type="nucleotide sequence ID" value="NC_015064.1"/>
</dbReference>
<dbReference type="InterPro" id="IPR029036">
    <property type="entry name" value="P5CR_dimer"/>
</dbReference>
<dbReference type="InterPro" id="IPR000304">
    <property type="entry name" value="Pyrroline-COOH_reductase"/>
</dbReference>
<dbReference type="GO" id="GO:0055129">
    <property type="term" value="P:L-proline biosynthetic process"/>
    <property type="evidence" value="ECO:0007669"/>
    <property type="project" value="TreeGrafter"/>
</dbReference>
<dbReference type="PANTHER" id="PTHR11645">
    <property type="entry name" value="PYRROLINE-5-CARBOXYLATE REDUCTASE"/>
    <property type="match status" value="1"/>
</dbReference>
<dbReference type="InterPro" id="IPR028939">
    <property type="entry name" value="P5C_Rdtase_cat_N"/>
</dbReference>
<dbReference type="HOGENOM" id="CLU_066353_0_0_0"/>
<dbReference type="Pfam" id="PF03807">
    <property type="entry name" value="F420_oxidored"/>
    <property type="match status" value="1"/>
</dbReference>
<accession>E8X1J5</accession>
<keyword evidence="2" id="KW-0521">NADP</keyword>
<evidence type="ECO:0000259" key="3">
    <source>
        <dbReference type="Pfam" id="PF03807"/>
    </source>
</evidence>
<gene>
    <name evidence="5" type="ordered locus">AciX9_3219</name>
</gene>
<dbReference type="Gene3D" id="3.40.50.720">
    <property type="entry name" value="NAD(P)-binding Rossmann-like Domain"/>
    <property type="match status" value="1"/>
</dbReference>
<dbReference type="InterPro" id="IPR036291">
    <property type="entry name" value="NAD(P)-bd_dom_sf"/>
</dbReference>
<evidence type="ECO:0000313" key="6">
    <source>
        <dbReference type="Proteomes" id="UP000000343"/>
    </source>
</evidence>
<feature type="domain" description="Pyrroline-5-carboxylate reductase dimerisation" evidence="4">
    <location>
        <begin position="151"/>
        <end position="252"/>
    </location>
</feature>
<evidence type="ECO:0000259" key="4">
    <source>
        <dbReference type="Pfam" id="PF14748"/>
    </source>
</evidence>